<evidence type="ECO:0000259" key="2">
    <source>
        <dbReference type="Pfam" id="PF13193"/>
    </source>
</evidence>
<dbReference type="InterPro" id="IPR050237">
    <property type="entry name" value="ATP-dep_AMP-bd_enzyme"/>
</dbReference>
<dbReference type="GO" id="GO:0016878">
    <property type="term" value="F:acid-thiol ligase activity"/>
    <property type="evidence" value="ECO:0007669"/>
    <property type="project" value="UniProtKB-ARBA"/>
</dbReference>
<dbReference type="InterPro" id="IPR020845">
    <property type="entry name" value="AMP-binding_CS"/>
</dbReference>
<dbReference type="PROSITE" id="PS00455">
    <property type="entry name" value="AMP_BINDING"/>
    <property type="match status" value="1"/>
</dbReference>
<dbReference type="InterPro" id="IPR045851">
    <property type="entry name" value="AMP-bd_C_sf"/>
</dbReference>
<keyword evidence="4" id="KW-1185">Reference proteome</keyword>
<dbReference type="PANTHER" id="PTHR43767">
    <property type="entry name" value="LONG-CHAIN-FATTY-ACID--COA LIGASE"/>
    <property type="match status" value="1"/>
</dbReference>
<dbReference type="Proteomes" id="UP000315995">
    <property type="component" value="Chromosome"/>
</dbReference>
<evidence type="ECO:0000259" key="1">
    <source>
        <dbReference type="Pfam" id="PF00501"/>
    </source>
</evidence>
<dbReference type="InterPro" id="IPR025110">
    <property type="entry name" value="AMP-bd_C"/>
</dbReference>
<dbReference type="Pfam" id="PF00501">
    <property type="entry name" value="AMP-binding"/>
    <property type="match status" value="1"/>
</dbReference>
<evidence type="ECO:0000313" key="4">
    <source>
        <dbReference type="Proteomes" id="UP000315995"/>
    </source>
</evidence>
<keyword evidence="3" id="KW-0436">Ligase</keyword>
<dbReference type="InterPro" id="IPR042099">
    <property type="entry name" value="ANL_N_sf"/>
</dbReference>
<name>A0A4Y6PPP6_PERCE</name>
<organism evidence="3 4">
    <name type="scientific">Persicimonas caeni</name>
    <dbReference type="NCBI Taxonomy" id="2292766"/>
    <lineage>
        <taxon>Bacteria</taxon>
        <taxon>Deltaproteobacteria</taxon>
        <taxon>Bradymonadales</taxon>
        <taxon>Bradymonadaceae</taxon>
        <taxon>Persicimonas</taxon>
    </lineage>
</organism>
<reference evidence="3 4" key="1">
    <citation type="submission" date="2019-06" db="EMBL/GenBank/DDBJ databases">
        <title>Persicimonas caeni gen. nov., sp. nov., a predatory bacterium isolated from solar saltern.</title>
        <authorList>
            <person name="Wang S."/>
        </authorList>
    </citation>
    <scope>NUCLEOTIDE SEQUENCE [LARGE SCALE GENOMIC DNA]</scope>
    <source>
        <strain evidence="3 4">YN101</strain>
    </source>
</reference>
<accession>A0A5B8Y0Q8</accession>
<proteinExistence type="predicted"/>
<dbReference type="Gene3D" id="3.30.300.30">
    <property type="match status" value="1"/>
</dbReference>
<dbReference type="Pfam" id="PF13193">
    <property type="entry name" value="AMP-binding_C"/>
    <property type="match status" value="1"/>
</dbReference>
<feature type="domain" description="AMP-binding enzyme C-terminal" evidence="2">
    <location>
        <begin position="446"/>
        <end position="520"/>
    </location>
</feature>
<dbReference type="OrthoDB" id="5483897at2"/>
<feature type="domain" description="AMP-dependent synthetase/ligase" evidence="1">
    <location>
        <begin position="38"/>
        <end position="396"/>
    </location>
</feature>
<dbReference type="SUPFAM" id="SSF56801">
    <property type="entry name" value="Acetyl-CoA synthetase-like"/>
    <property type="match status" value="1"/>
</dbReference>
<evidence type="ECO:0000313" key="3">
    <source>
        <dbReference type="EMBL" id="QDG50284.1"/>
    </source>
</evidence>
<accession>A0A4Y6PPP6</accession>
<dbReference type="PANTHER" id="PTHR43767:SF1">
    <property type="entry name" value="NONRIBOSOMAL PEPTIDE SYNTHASE PES1 (EUROFUNG)-RELATED"/>
    <property type="match status" value="1"/>
</dbReference>
<dbReference type="InterPro" id="IPR000873">
    <property type="entry name" value="AMP-dep_synth/lig_dom"/>
</dbReference>
<dbReference type="EMBL" id="CP041186">
    <property type="protein sequence ID" value="QDG50284.1"/>
    <property type="molecule type" value="Genomic_DNA"/>
</dbReference>
<sequence>MFCIMFVMPTLAVCENLAGSNSRSFAMSTHLTLGELFAASVAERGEHSFVVASAESVSYSDFAERAARVAGGLSAHGVEPGDRVAVMLPNSLEWLECFFAAAHLGAVAVPINPTYKYDEVDRILADSEAVVLVTDTEHAAMAEGLFEERLTVRRVFLTGGSDIDSLDCFDQLRDSPKAPRVEAAADTPLSLTYTSGTSGNPRGVLLSSSNYAYAAQTVAGTVGLHTDDRLMCALPFCHVASQVLGPLGALAAGATLLVPGAQPLQKLVRAVESSQATALAAVPNFFERLTRAEGLDDADLDGLRLAVATGAPISPEAHSAFEDRFELPLITSYGLTEACGVSTINVDGPDGRRLGSVGRPLSGQELQVVDDDDLQRRTGAAGELVLRGPNVMLGYLDEDAATADALRSGWLHTGDIGFVDDDGFVHLVGRKKELIVRGGDHVYPREVEDVLRRHPAVAEAAVIGVADQAQGEEVAAFIVVEPGHTLSAGEAISFCRDHLANYKCPGIVEFRDALPMTPTGRVRKAFLAQIYVS</sequence>
<dbReference type="Gene3D" id="3.40.50.12780">
    <property type="entry name" value="N-terminal domain of ligase-like"/>
    <property type="match status" value="1"/>
</dbReference>
<protein>
    <submittedName>
        <fullName evidence="3">Acyl--CoA ligase</fullName>
    </submittedName>
</protein>
<gene>
    <name evidence="3" type="ORF">FIV42_05920</name>
</gene>
<dbReference type="AlphaFoldDB" id="A0A4Y6PPP6"/>